<dbReference type="Proteomes" id="UP000199352">
    <property type="component" value="Unassembled WGS sequence"/>
</dbReference>
<dbReference type="EMBL" id="FOFR01000037">
    <property type="protein sequence ID" value="SES34925.1"/>
    <property type="molecule type" value="Genomic_DNA"/>
</dbReference>
<evidence type="ECO:0000313" key="3">
    <source>
        <dbReference type="Proteomes" id="UP000199352"/>
    </source>
</evidence>
<gene>
    <name evidence="2" type="ORF">SAMN05216188_1375</name>
</gene>
<evidence type="ECO:0000256" key="1">
    <source>
        <dbReference type="SAM" id="MobiDB-lite"/>
    </source>
</evidence>
<organism evidence="2 3">
    <name type="scientific">Lentzea xinjiangensis</name>
    <dbReference type="NCBI Taxonomy" id="402600"/>
    <lineage>
        <taxon>Bacteria</taxon>
        <taxon>Bacillati</taxon>
        <taxon>Actinomycetota</taxon>
        <taxon>Actinomycetes</taxon>
        <taxon>Pseudonocardiales</taxon>
        <taxon>Pseudonocardiaceae</taxon>
        <taxon>Lentzea</taxon>
    </lineage>
</organism>
<keyword evidence="3" id="KW-1185">Reference proteome</keyword>
<feature type="region of interest" description="Disordered" evidence="1">
    <location>
        <begin position="1"/>
        <end position="46"/>
    </location>
</feature>
<reference evidence="3" key="1">
    <citation type="submission" date="2016-10" db="EMBL/GenBank/DDBJ databases">
        <authorList>
            <person name="Varghese N."/>
            <person name="Submissions S."/>
        </authorList>
    </citation>
    <scope>NUCLEOTIDE SEQUENCE [LARGE SCALE GENOMIC DNA]</scope>
    <source>
        <strain evidence="3">CGMCC 4.3525</strain>
    </source>
</reference>
<name>A0A1H9WM32_9PSEU</name>
<accession>A0A1H9WM32</accession>
<evidence type="ECO:0000313" key="2">
    <source>
        <dbReference type="EMBL" id="SES34925.1"/>
    </source>
</evidence>
<sequence>MITGHGSVSLPAAGPVTPVLTSRGSPADVQPRSVPPLHLDRSSVPQIRQALANHDPARSANATGMITAKPVESITIPRALF</sequence>
<protein>
    <submittedName>
        <fullName evidence="2">Uncharacterized protein</fullName>
    </submittedName>
</protein>
<proteinExistence type="predicted"/>
<dbReference type="AlphaFoldDB" id="A0A1H9WM32"/>